<reference evidence="1" key="2">
    <citation type="submission" date="2020-09" db="EMBL/GenBank/DDBJ databases">
        <authorList>
            <person name="Sun Q."/>
            <person name="Zhou Y."/>
        </authorList>
    </citation>
    <scope>NUCLEOTIDE SEQUENCE</scope>
    <source>
        <strain evidence="1">CGMCC 1.15254</strain>
    </source>
</reference>
<organism evidence="1 2">
    <name type="scientific">Terasakiella brassicae</name>
    <dbReference type="NCBI Taxonomy" id="1634917"/>
    <lineage>
        <taxon>Bacteria</taxon>
        <taxon>Pseudomonadati</taxon>
        <taxon>Pseudomonadota</taxon>
        <taxon>Alphaproteobacteria</taxon>
        <taxon>Rhodospirillales</taxon>
        <taxon>Terasakiellaceae</taxon>
        <taxon>Terasakiella</taxon>
    </lineage>
</organism>
<name>A0A917C4U6_9PROT</name>
<evidence type="ECO:0000313" key="1">
    <source>
        <dbReference type="EMBL" id="GGF72244.1"/>
    </source>
</evidence>
<keyword evidence="2" id="KW-1185">Reference proteome</keyword>
<protein>
    <submittedName>
        <fullName evidence="1">Uncharacterized protein</fullName>
    </submittedName>
</protein>
<dbReference type="Proteomes" id="UP000632498">
    <property type="component" value="Unassembled WGS sequence"/>
</dbReference>
<dbReference type="AlphaFoldDB" id="A0A917C4U6"/>
<dbReference type="RefSeq" id="WP_188666317.1">
    <property type="nucleotide sequence ID" value="NZ_BMHV01000024.1"/>
</dbReference>
<sequence length="57" mass="6399">MPVTIKCGEGEHCQHCKFNGTFNSANHPVHFSKNKLGRCDWFSDKPGSSKHIIKNVT</sequence>
<reference evidence="1" key="1">
    <citation type="journal article" date="2014" name="Int. J. Syst. Evol. Microbiol.">
        <title>Complete genome sequence of Corynebacterium casei LMG S-19264T (=DSM 44701T), isolated from a smear-ripened cheese.</title>
        <authorList>
            <consortium name="US DOE Joint Genome Institute (JGI-PGF)"/>
            <person name="Walter F."/>
            <person name="Albersmeier A."/>
            <person name="Kalinowski J."/>
            <person name="Ruckert C."/>
        </authorList>
    </citation>
    <scope>NUCLEOTIDE SEQUENCE</scope>
    <source>
        <strain evidence="1">CGMCC 1.15254</strain>
    </source>
</reference>
<comment type="caution">
    <text evidence="1">The sequence shown here is derived from an EMBL/GenBank/DDBJ whole genome shotgun (WGS) entry which is preliminary data.</text>
</comment>
<dbReference type="EMBL" id="BMHV01000024">
    <property type="protein sequence ID" value="GGF72244.1"/>
    <property type="molecule type" value="Genomic_DNA"/>
</dbReference>
<gene>
    <name evidence="1" type="ORF">GCM10011332_27760</name>
</gene>
<proteinExistence type="predicted"/>
<evidence type="ECO:0000313" key="2">
    <source>
        <dbReference type="Proteomes" id="UP000632498"/>
    </source>
</evidence>
<accession>A0A917C4U6</accession>